<dbReference type="InterPro" id="IPR015424">
    <property type="entry name" value="PyrdxlP-dep_Trfase"/>
</dbReference>
<evidence type="ECO:0000259" key="4">
    <source>
        <dbReference type="Pfam" id="PF00155"/>
    </source>
</evidence>
<dbReference type="Gene3D" id="3.40.640.10">
    <property type="entry name" value="Type I PLP-dependent aspartate aminotransferase-like (Major domain)"/>
    <property type="match status" value="1"/>
</dbReference>
<accession>A0A1B8RCV6</accession>
<dbReference type="PANTHER" id="PTHR13693:SF100">
    <property type="entry name" value="8-AMINO-7-OXONONANOATE SYNTHASE"/>
    <property type="match status" value="1"/>
</dbReference>
<dbReference type="InterPro" id="IPR050087">
    <property type="entry name" value="AON_synthase_class-II"/>
</dbReference>
<dbReference type="RefSeq" id="WP_065276570.1">
    <property type="nucleotide sequence ID" value="NZ_MAMO01000023.1"/>
</dbReference>
<keyword evidence="2" id="KW-0808">Transferase</keyword>
<comment type="cofactor">
    <cofactor evidence="1">
        <name>pyridoxal 5'-phosphate</name>
        <dbReference type="ChEBI" id="CHEBI:597326"/>
    </cofactor>
</comment>
<dbReference type="NCBIfam" id="NF005697">
    <property type="entry name" value="PRK07505.1"/>
    <property type="match status" value="1"/>
</dbReference>
<organism evidence="5">
    <name type="scientific">Rhizobium leguminosarum bv. trifolii</name>
    <dbReference type="NCBI Taxonomy" id="386"/>
    <lineage>
        <taxon>Bacteria</taxon>
        <taxon>Pseudomonadati</taxon>
        <taxon>Pseudomonadota</taxon>
        <taxon>Alphaproteobacteria</taxon>
        <taxon>Hyphomicrobiales</taxon>
        <taxon>Rhizobiaceae</taxon>
        <taxon>Rhizobium/Agrobacterium group</taxon>
        <taxon>Rhizobium</taxon>
    </lineage>
</organism>
<evidence type="ECO:0000256" key="2">
    <source>
        <dbReference type="ARBA" id="ARBA00022679"/>
    </source>
</evidence>
<dbReference type="Pfam" id="PF00155">
    <property type="entry name" value="Aminotran_1_2"/>
    <property type="match status" value="1"/>
</dbReference>
<protein>
    <submittedName>
        <fullName evidence="5">7-keto-8-aminopelargonate synthetase</fullName>
    </submittedName>
</protein>
<dbReference type="AlphaFoldDB" id="A0A1B8RCV6"/>
<dbReference type="SUPFAM" id="SSF53383">
    <property type="entry name" value="PLP-dependent transferases"/>
    <property type="match status" value="1"/>
</dbReference>
<evidence type="ECO:0000256" key="1">
    <source>
        <dbReference type="ARBA" id="ARBA00001933"/>
    </source>
</evidence>
<dbReference type="GO" id="GO:0009102">
    <property type="term" value="P:biotin biosynthetic process"/>
    <property type="evidence" value="ECO:0007669"/>
    <property type="project" value="TreeGrafter"/>
</dbReference>
<feature type="domain" description="Aminotransferase class I/classII large" evidence="4">
    <location>
        <begin position="102"/>
        <end position="406"/>
    </location>
</feature>
<evidence type="ECO:0000256" key="3">
    <source>
        <dbReference type="ARBA" id="ARBA00022898"/>
    </source>
</evidence>
<keyword evidence="3" id="KW-0663">Pyridoxal phosphate</keyword>
<dbReference type="GO" id="GO:0030170">
    <property type="term" value="F:pyridoxal phosphate binding"/>
    <property type="evidence" value="ECO:0007669"/>
    <property type="project" value="InterPro"/>
</dbReference>
<reference evidence="5" key="1">
    <citation type="journal article" date="2015" name="BMC Genomics">
        <title>Transcriptome profiling of a Rhizobium leguminosarum bv. trifolii rosR mutant reveals the role of the transcriptional regulator RosR in motility, synthesis of cell-surface components, and other cellular processes.</title>
        <authorList>
            <person name="Rachwal K."/>
            <person name="Matczynska E."/>
            <person name="Janczarek M."/>
        </authorList>
    </citation>
    <scope>NUCLEOTIDE SEQUENCE</scope>
    <source>
        <strain evidence="5">Rt24.2</strain>
    </source>
</reference>
<dbReference type="EMBL" id="KX488167">
    <property type="protein sequence ID" value="AOO90531.1"/>
    <property type="molecule type" value="Genomic_DNA"/>
</dbReference>
<proteinExistence type="predicted"/>
<reference evidence="5" key="2">
    <citation type="journal article" date="2016" name="Front. Microbiol.">
        <title>The Regulatory Protein RosR Affects Rhizobium leguminosarum bv. trifolii Protein Profiles, Cell Surface Properties, and Symbiosis with Clover.</title>
        <authorList>
            <person name="Rachwal K."/>
            <person name="Boguszewska A."/>
            <person name="Kopcinska J."/>
            <person name="Karas M."/>
            <person name="Tchorzewski M."/>
            <person name="Janczarek M."/>
        </authorList>
    </citation>
    <scope>NUCLEOTIDE SEQUENCE</scope>
    <source>
        <strain evidence="5">Rt24.2</strain>
    </source>
</reference>
<dbReference type="Gene3D" id="3.90.1150.10">
    <property type="entry name" value="Aspartate Aminotransferase, domain 1"/>
    <property type="match status" value="1"/>
</dbReference>
<sequence>MQEAASGAGSAKTSHRNTAGLISHASPHFAAAQLNGLMALYVHPSDGLAVELPVSDRRLKRVVDFVRCSYLGLDNHPSIIEGAIETVRRYGTLHWSCARTRLNFAVLGDLEDALSDLFGARAITYTTVLAANLSALPLIASGVLTGGKKPVMVFDRLAHATLAFNKPVVAEECEVRTIGHNDLQALEEICRQNEAVAYVCDGVYSMGGCAPIKELRELQERYGLFLYIDDAHGISIFGERGEGFARSQMPEGLGERTIIAASLGKGFGASGGMLMLATAFQEEIFRRFALAHAFSASINVAAIGAALASQSIHRTPELGVRQRTLAEHISLFDELVPTAQAGSRLPIRTVVVGDELAAIGAARLVLDSGYYTSAIFFPTVAKGRAGLRICPTAGHTASELRDVAAAVNRALKG</sequence>
<name>A0A1B8RCV6_RHILT</name>
<dbReference type="PANTHER" id="PTHR13693">
    <property type="entry name" value="CLASS II AMINOTRANSFERASE/8-AMINO-7-OXONONANOATE SYNTHASE"/>
    <property type="match status" value="1"/>
</dbReference>
<dbReference type="InterPro" id="IPR004839">
    <property type="entry name" value="Aminotransferase_I/II_large"/>
</dbReference>
<evidence type="ECO:0000313" key="5">
    <source>
        <dbReference type="EMBL" id="AOO90531.1"/>
    </source>
</evidence>
<dbReference type="GO" id="GO:0008710">
    <property type="term" value="F:8-amino-7-oxononanoate synthase activity"/>
    <property type="evidence" value="ECO:0007669"/>
    <property type="project" value="TreeGrafter"/>
</dbReference>
<dbReference type="InterPro" id="IPR015421">
    <property type="entry name" value="PyrdxlP-dep_Trfase_major"/>
</dbReference>
<dbReference type="InterPro" id="IPR015422">
    <property type="entry name" value="PyrdxlP-dep_Trfase_small"/>
</dbReference>